<keyword evidence="2" id="KW-1003">Cell membrane</keyword>
<feature type="compositionally biased region" description="Basic and acidic residues" evidence="6">
    <location>
        <begin position="1"/>
        <end position="10"/>
    </location>
</feature>
<reference evidence="9 10" key="1">
    <citation type="submission" date="2017-11" db="EMBL/GenBank/DDBJ databases">
        <title>Genomic Encyclopedia of Archaeal and Bacterial Type Strains, Phase II (KMG-II): From Individual Species to Whole Genera.</title>
        <authorList>
            <person name="Goeker M."/>
        </authorList>
    </citation>
    <scope>NUCLEOTIDE SEQUENCE [LARGE SCALE GENOMIC DNA]</scope>
    <source>
        <strain evidence="9 10">DSM 27763</strain>
    </source>
</reference>
<evidence type="ECO:0000256" key="7">
    <source>
        <dbReference type="SAM" id="Phobius"/>
    </source>
</evidence>
<feature type="transmembrane region" description="Helical" evidence="7">
    <location>
        <begin position="96"/>
        <end position="116"/>
    </location>
</feature>
<dbReference type="PANTHER" id="PTHR40077">
    <property type="entry name" value="MEMBRANE PROTEIN-RELATED"/>
    <property type="match status" value="1"/>
</dbReference>
<keyword evidence="4 7" id="KW-1133">Transmembrane helix</keyword>
<evidence type="ECO:0000256" key="6">
    <source>
        <dbReference type="SAM" id="MobiDB-lite"/>
    </source>
</evidence>
<dbReference type="Pfam" id="PF12823">
    <property type="entry name" value="DUF3817"/>
    <property type="match status" value="1"/>
</dbReference>
<dbReference type="Proteomes" id="UP000230842">
    <property type="component" value="Unassembled WGS sequence"/>
</dbReference>
<comment type="subcellular location">
    <subcellularLocation>
        <location evidence="1">Cell membrane</location>
        <topology evidence="1">Multi-pass membrane protein</topology>
    </subcellularLocation>
</comment>
<name>A0A2M9B791_9ACTN</name>
<keyword evidence="3 7" id="KW-0812">Transmembrane</keyword>
<proteinExistence type="predicted"/>
<dbReference type="AlphaFoldDB" id="A0A2M9B791"/>
<dbReference type="InterPro" id="IPR023845">
    <property type="entry name" value="DUF3817_TM"/>
</dbReference>
<dbReference type="NCBIfam" id="TIGR03954">
    <property type="entry name" value="integ_memb_HG"/>
    <property type="match status" value="1"/>
</dbReference>
<accession>A0A2M9B791</accession>
<feature type="transmembrane region" description="Helical" evidence="7">
    <location>
        <begin position="35"/>
        <end position="57"/>
    </location>
</feature>
<evidence type="ECO:0000313" key="10">
    <source>
        <dbReference type="Proteomes" id="UP000230842"/>
    </source>
</evidence>
<keyword evidence="10" id="KW-1185">Reference proteome</keyword>
<feature type="transmembrane region" description="Helical" evidence="7">
    <location>
        <begin position="69"/>
        <end position="89"/>
    </location>
</feature>
<sequence>MSGDRGRPDTVDAVTNSPAAPAPASHARTRTVFRVVAFAEALSWAGLLIGMYFKWIAETTEVGVKIFGPIHGGIFIAFVLSCFVAWRVFRWSLTTLALALLSSIPPFFTVVFEVLADRRGLLGTPGTGDADVQSASAKPSRQDA</sequence>
<feature type="region of interest" description="Disordered" evidence="6">
    <location>
        <begin position="1"/>
        <end position="23"/>
    </location>
</feature>
<dbReference type="PANTHER" id="PTHR40077:SF1">
    <property type="entry name" value="MEMBRANE PROTEIN"/>
    <property type="match status" value="1"/>
</dbReference>
<organism evidence="9 10">
    <name type="scientific">Mumia flava</name>
    <dbReference type="NCBI Taxonomy" id="1348852"/>
    <lineage>
        <taxon>Bacteria</taxon>
        <taxon>Bacillati</taxon>
        <taxon>Actinomycetota</taxon>
        <taxon>Actinomycetes</taxon>
        <taxon>Propionibacteriales</taxon>
        <taxon>Nocardioidaceae</taxon>
        <taxon>Mumia</taxon>
    </lineage>
</organism>
<evidence type="ECO:0000256" key="4">
    <source>
        <dbReference type="ARBA" id="ARBA00022989"/>
    </source>
</evidence>
<comment type="caution">
    <text evidence="9">The sequence shown here is derived from an EMBL/GenBank/DDBJ whole genome shotgun (WGS) entry which is preliminary data.</text>
</comment>
<feature type="domain" description="DUF3817" evidence="8">
    <location>
        <begin position="31"/>
        <end position="116"/>
    </location>
</feature>
<evidence type="ECO:0000259" key="8">
    <source>
        <dbReference type="Pfam" id="PF12823"/>
    </source>
</evidence>
<keyword evidence="5 7" id="KW-0472">Membrane</keyword>
<gene>
    <name evidence="9" type="ORF">CLV56_3311</name>
</gene>
<dbReference type="GO" id="GO:0005886">
    <property type="term" value="C:plasma membrane"/>
    <property type="evidence" value="ECO:0007669"/>
    <property type="project" value="UniProtKB-SubCell"/>
</dbReference>
<evidence type="ECO:0000256" key="1">
    <source>
        <dbReference type="ARBA" id="ARBA00004651"/>
    </source>
</evidence>
<evidence type="ECO:0000256" key="2">
    <source>
        <dbReference type="ARBA" id="ARBA00022475"/>
    </source>
</evidence>
<protein>
    <submittedName>
        <fullName evidence="9">Integral membrane protein</fullName>
    </submittedName>
</protein>
<evidence type="ECO:0000256" key="3">
    <source>
        <dbReference type="ARBA" id="ARBA00022692"/>
    </source>
</evidence>
<dbReference type="EMBL" id="PGEZ01000002">
    <property type="protein sequence ID" value="PJJ53815.1"/>
    <property type="molecule type" value="Genomic_DNA"/>
</dbReference>
<evidence type="ECO:0000256" key="5">
    <source>
        <dbReference type="ARBA" id="ARBA00023136"/>
    </source>
</evidence>
<evidence type="ECO:0000313" key="9">
    <source>
        <dbReference type="EMBL" id="PJJ53815.1"/>
    </source>
</evidence>